<name>A0ABU5VR32_9BACT</name>
<proteinExistence type="predicted"/>
<keyword evidence="3" id="KW-1185">Reference proteome</keyword>
<accession>A0ABU5VR32</accession>
<dbReference type="EMBL" id="JAYGJQ010000001">
    <property type="protein sequence ID" value="MEA9355082.1"/>
    <property type="molecule type" value="Genomic_DNA"/>
</dbReference>
<feature type="signal peptide" evidence="1">
    <location>
        <begin position="1"/>
        <end position="24"/>
    </location>
</feature>
<feature type="chain" id="PRO_5046551640" description="Cytochrome c domain-containing protein" evidence="1">
    <location>
        <begin position="25"/>
        <end position="651"/>
    </location>
</feature>
<organism evidence="2 3">
    <name type="scientific">Bacteriovorax antarcticus</name>
    <dbReference type="NCBI Taxonomy" id="3088717"/>
    <lineage>
        <taxon>Bacteria</taxon>
        <taxon>Pseudomonadati</taxon>
        <taxon>Bdellovibrionota</taxon>
        <taxon>Bacteriovoracia</taxon>
        <taxon>Bacteriovoracales</taxon>
        <taxon>Bacteriovoracaceae</taxon>
        <taxon>Bacteriovorax</taxon>
    </lineage>
</organism>
<reference evidence="2 3" key="1">
    <citation type="submission" date="2023-11" db="EMBL/GenBank/DDBJ databases">
        <title>A Novel Polar Bacteriovorax (B. antarcticus) Isolated from the Biocrust in Antarctica.</title>
        <authorList>
            <person name="Mun W."/>
            <person name="Choi S.Y."/>
            <person name="Mitchell R.J."/>
        </authorList>
    </citation>
    <scope>NUCLEOTIDE SEQUENCE [LARGE SCALE GENOMIC DNA]</scope>
    <source>
        <strain evidence="2 3">PP10</strain>
    </source>
</reference>
<comment type="caution">
    <text evidence="2">The sequence shown here is derived from an EMBL/GenBank/DDBJ whole genome shotgun (WGS) entry which is preliminary data.</text>
</comment>
<protein>
    <recommendedName>
        <fullName evidence="4">Cytochrome c domain-containing protein</fullName>
    </recommendedName>
</protein>
<keyword evidence="1" id="KW-0732">Signal</keyword>
<dbReference type="RefSeq" id="WP_323574571.1">
    <property type="nucleotide sequence ID" value="NZ_JAYGJQ010000001.1"/>
</dbReference>
<gene>
    <name evidence="2" type="ORF">SHI21_02665</name>
</gene>
<evidence type="ECO:0008006" key="4">
    <source>
        <dbReference type="Google" id="ProtNLM"/>
    </source>
</evidence>
<sequence length="651" mass="72501">MKRQTRYFFLTLSFMFLLLSEVTATVTDSKLPTVAPIINNSCLACHSSPSNTKLNHTTTLGWINSTLIVPGNSANSRLLTVFTSNTPTAMASIKLSEKDLSALKLWIDQVKLSCPLTNSKIDYTKSDGCNCSTGYDDIRTTAGALTECRKQVVITCTANFSQVNPAMTDGCGCITGYVEQRDANKKLVSCSAPTYSFDVELKRYNRCYAQFTRAAIPYNDPRIALIKTKKMTGVQACMDLLKKAALNTSGRIKTNASGDNDLEGMQILSTFQKFHMSWFSNHNWADAATNLNGSYRGTYDLFYSGEPALLMTNALFNTNVPYSTIVTSENAFEAIRSNPSNNVYSRSVFSKYEYLGPAQERLPWTPSERIEVGNIIGIRPMNSDEIPYLVDLKQSNIEYKLPSGGGVLGSNPFFMLNQGRNLRVKTNGGAATYRRWSKYIYKDVLCREIPVIRSSDVAFLRQKMPSSDLPFRNGNSCLQCHFSIDGLAGAVRNKSVLRTGTDLQTGATNVHTILTYNYPATEAPETFLEKSDSDLNFYKRPATANLVFRTFEGAFINKQYTGTEEVGQAISELDDLYVCAASRYYRFLTGVNVDIRDYNDPMSPVTDSADEIQYRNLVIKLGKNLKKHQSLNKLIEEIIASPLYITPGKLD</sequence>
<evidence type="ECO:0000313" key="2">
    <source>
        <dbReference type="EMBL" id="MEA9355082.1"/>
    </source>
</evidence>
<evidence type="ECO:0000256" key="1">
    <source>
        <dbReference type="SAM" id="SignalP"/>
    </source>
</evidence>
<dbReference type="Proteomes" id="UP001302274">
    <property type="component" value="Unassembled WGS sequence"/>
</dbReference>
<evidence type="ECO:0000313" key="3">
    <source>
        <dbReference type="Proteomes" id="UP001302274"/>
    </source>
</evidence>